<gene>
    <name evidence="1" type="ORF">SKAU_G00088310</name>
</gene>
<evidence type="ECO:0000313" key="2">
    <source>
        <dbReference type="Proteomes" id="UP001152622"/>
    </source>
</evidence>
<keyword evidence="2" id="KW-1185">Reference proteome</keyword>
<comment type="caution">
    <text evidence="1">The sequence shown here is derived from an EMBL/GenBank/DDBJ whole genome shotgun (WGS) entry which is preliminary data.</text>
</comment>
<reference evidence="1" key="1">
    <citation type="journal article" date="2023" name="Science">
        <title>Genome structures resolve the early diversification of teleost fishes.</title>
        <authorList>
            <person name="Parey E."/>
            <person name="Louis A."/>
            <person name="Montfort J."/>
            <person name="Bouchez O."/>
            <person name="Roques C."/>
            <person name="Iampietro C."/>
            <person name="Lluch J."/>
            <person name="Castinel A."/>
            <person name="Donnadieu C."/>
            <person name="Desvignes T."/>
            <person name="Floi Bucao C."/>
            <person name="Jouanno E."/>
            <person name="Wen M."/>
            <person name="Mejri S."/>
            <person name="Dirks R."/>
            <person name="Jansen H."/>
            <person name="Henkel C."/>
            <person name="Chen W.J."/>
            <person name="Zahm M."/>
            <person name="Cabau C."/>
            <person name="Klopp C."/>
            <person name="Thompson A.W."/>
            <person name="Robinson-Rechavi M."/>
            <person name="Braasch I."/>
            <person name="Lecointre G."/>
            <person name="Bobe J."/>
            <person name="Postlethwait J.H."/>
            <person name="Berthelot C."/>
            <person name="Roest Crollius H."/>
            <person name="Guiguen Y."/>
        </authorList>
    </citation>
    <scope>NUCLEOTIDE SEQUENCE</scope>
    <source>
        <strain evidence="1">WJC10195</strain>
    </source>
</reference>
<protein>
    <submittedName>
        <fullName evidence="1">Uncharacterized protein</fullName>
    </submittedName>
</protein>
<dbReference type="Proteomes" id="UP001152622">
    <property type="component" value="Chromosome 3"/>
</dbReference>
<sequence length="58" mass="6369">MGLRFGRACLSPLSALCPSSRRDFAGGPSAQNKGHRGHQQRLFCCPGFQIKPRREQGV</sequence>
<dbReference type="AlphaFoldDB" id="A0A9Q1FX01"/>
<proteinExistence type="predicted"/>
<evidence type="ECO:0000313" key="1">
    <source>
        <dbReference type="EMBL" id="KAJ8368803.1"/>
    </source>
</evidence>
<dbReference type="EMBL" id="JAINUF010000003">
    <property type="protein sequence ID" value="KAJ8368803.1"/>
    <property type="molecule type" value="Genomic_DNA"/>
</dbReference>
<name>A0A9Q1FX01_SYNKA</name>
<accession>A0A9Q1FX01</accession>
<organism evidence="1 2">
    <name type="scientific">Synaphobranchus kaupii</name>
    <name type="common">Kaup's arrowtooth eel</name>
    <dbReference type="NCBI Taxonomy" id="118154"/>
    <lineage>
        <taxon>Eukaryota</taxon>
        <taxon>Metazoa</taxon>
        <taxon>Chordata</taxon>
        <taxon>Craniata</taxon>
        <taxon>Vertebrata</taxon>
        <taxon>Euteleostomi</taxon>
        <taxon>Actinopterygii</taxon>
        <taxon>Neopterygii</taxon>
        <taxon>Teleostei</taxon>
        <taxon>Anguilliformes</taxon>
        <taxon>Synaphobranchidae</taxon>
        <taxon>Synaphobranchus</taxon>
    </lineage>
</organism>